<dbReference type="GO" id="GO:0006935">
    <property type="term" value="P:chemotaxis"/>
    <property type="evidence" value="ECO:0007669"/>
    <property type="project" value="UniProtKB-KW"/>
</dbReference>
<comment type="similarity">
    <text evidence="5">Belongs to the methyl-accepting chemotaxis (MCP) protein family.</text>
</comment>
<proteinExistence type="inferred from homology"/>
<evidence type="ECO:0000256" key="3">
    <source>
        <dbReference type="ARBA" id="ARBA00022500"/>
    </source>
</evidence>
<evidence type="ECO:0000313" key="11">
    <source>
        <dbReference type="EMBL" id="CZX05026.1"/>
    </source>
</evidence>
<accession>A0A822WQ37</accession>
<dbReference type="PANTHER" id="PTHR43531">
    <property type="entry name" value="PROTEIN ICFG"/>
    <property type="match status" value="1"/>
</dbReference>
<dbReference type="InterPro" id="IPR051310">
    <property type="entry name" value="MCP_chemotaxis"/>
</dbReference>
<dbReference type="PANTHER" id="PTHR43531:SF14">
    <property type="entry name" value="METHYL-ACCEPTING CHEMOTAXIS PROTEIN I-RELATED"/>
    <property type="match status" value="1"/>
</dbReference>
<dbReference type="GO" id="GO:0005886">
    <property type="term" value="C:plasma membrane"/>
    <property type="evidence" value="ECO:0007669"/>
    <property type="project" value="UniProtKB-SubCell"/>
</dbReference>
<dbReference type="InterPro" id="IPR004089">
    <property type="entry name" value="MCPsignal_dom"/>
</dbReference>
<dbReference type="CDD" id="cd06225">
    <property type="entry name" value="HAMP"/>
    <property type="match status" value="1"/>
</dbReference>
<gene>
    <name evidence="11" type="primary">trg_1</name>
    <name evidence="11" type="ORF">SAMEA2273372_00408</name>
</gene>
<feature type="domain" description="Methyl-accepting transducer" evidence="9">
    <location>
        <begin position="271"/>
        <end position="500"/>
    </location>
</feature>
<dbReference type="Gene3D" id="1.10.287.950">
    <property type="entry name" value="Methyl-accepting chemotaxis protein"/>
    <property type="match status" value="1"/>
</dbReference>
<evidence type="ECO:0000256" key="2">
    <source>
        <dbReference type="ARBA" id="ARBA00022481"/>
    </source>
</evidence>
<dbReference type="GO" id="GO:0007165">
    <property type="term" value="P:signal transduction"/>
    <property type="evidence" value="ECO:0007669"/>
    <property type="project" value="UniProtKB-KW"/>
</dbReference>
<feature type="transmembrane region" description="Helical" evidence="8">
    <location>
        <begin position="192"/>
        <end position="212"/>
    </location>
</feature>
<evidence type="ECO:0000256" key="8">
    <source>
        <dbReference type="SAM" id="Phobius"/>
    </source>
</evidence>
<dbReference type="InterPro" id="IPR007891">
    <property type="entry name" value="CHASE3"/>
</dbReference>
<organism evidence="11 12">
    <name type="scientific">Enterobacter bugandensis</name>
    <dbReference type="NCBI Taxonomy" id="881260"/>
    <lineage>
        <taxon>Bacteria</taxon>
        <taxon>Pseudomonadati</taxon>
        <taxon>Pseudomonadota</taxon>
        <taxon>Gammaproteobacteria</taxon>
        <taxon>Enterobacterales</taxon>
        <taxon>Enterobacteriaceae</taxon>
        <taxon>Enterobacter</taxon>
    </lineage>
</organism>
<keyword evidence="4 6" id="KW-0807">Transducer</keyword>
<comment type="subcellular location">
    <subcellularLocation>
        <location evidence="1">Cell inner membrane</location>
        <topology evidence="1">Multi-pass membrane protein</topology>
    </subcellularLocation>
</comment>
<feature type="domain" description="HAMP" evidence="10">
    <location>
        <begin position="214"/>
        <end position="266"/>
    </location>
</feature>
<dbReference type="PRINTS" id="PR00260">
    <property type="entry name" value="CHEMTRNSDUCR"/>
</dbReference>
<keyword evidence="8" id="KW-0472">Membrane</keyword>
<evidence type="ECO:0000256" key="6">
    <source>
        <dbReference type="PROSITE-ProRule" id="PRU00284"/>
    </source>
</evidence>
<keyword evidence="8" id="KW-1133">Transmembrane helix</keyword>
<reference evidence="11 12" key="1">
    <citation type="submission" date="2016-03" db="EMBL/GenBank/DDBJ databases">
        <authorList>
            <consortium name="Pathogen Informatics"/>
        </authorList>
    </citation>
    <scope>NUCLEOTIDE SEQUENCE [LARGE SCALE GENOMIC DNA]</scope>
    <source>
        <strain evidence="12">e1527</strain>
    </source>
</reference>
<dbReference type="SMART" id="SM00304">
    <property type="entry name" value="HAMP"/>
    <property type="match status" value="1"/>
</dbReference>
<evidence type="ECO:0000256" key="4">
    <source>
        <dbReference type="ARBA" id="ARBA00023224"/>
    </source>
</evidence>
<evidence type="ECO:0000259" key="9">
    <source>
        <dbReference type="PROSITE" id="PS50111"/>
    </source>
</evidence>
<dbReference type="SUPFAM" id="SSF58104">
    <property type="entry name" value="Methyl-accepting chemotaxis protein (MCP) signaling domain"/>
    <property type="match status" value="1"/>
</dbReference>
<dbReference type="Proteomes" id="UP000076063">
    <property type="component" value="Unassembled WGS sequence"/>
</dbReference>
<keyword evidence="8" id="KW-0812">Transmembrane</keyword>
<dbReference type="EMBL" id="FJZI01000001">
    <property type="protein sequence ID" value="CZX05026.1"/>
    <property type="molecule type" value="Genomic_DNA"/>
</dbReference>
<evidence type="ECO:0000256" key="5">
    <source>
        <dbReference type="ARBA" id="ARBA00029447"/>
    </source>
</evidence>
<evidence type="ECO:0000259" key="10">
    <source>
        <dbReference type="PROSITE" id="PS50885"/>
    </source>
</evidence>
<dbReference type="RefSeq" id="WP_063153938.1">
    <property type="nucleotide sequence ID" value="NZ_CP039452.1"/>
</dbReference>
<feature type="coiled-coil region" evidence="7">
    <location>
        <begin position="254"/>
        <end position="310"/>
    </location>
</feature>
<evidence type="ECO:0000313" key="12">
    <source>
        <dbReference type="Proteomes" id="UP000076063"/>
    </source>
</evidence>
<name>A0A822WQ37_9ENTR</name>
<dbReference type="SMART" id="SM00283">
    <property type="entry name" value="MA"/>
    <property type="match status" value="1"/>
</dbReference>
<dbReference type="Pfam" id="PF00015">
    <property type="entry name" value="MCPsignal"/>
    <property type="match status" value="1"/>
</dbReference>
<dbReference type="PROSITE" id="PS50885">
    <property type="entry name" value="HAMP"/>
    <property type="match status" value="1"/>
</dbReference>
<keyword evidence="7" id="KW-0175">Coiled coil</keyword>
<dbReference type="CDD" id="cd19410">
    <property type="entry name" value="HK9-like_sensor"/>
    <property type="match status" value="1"/>
</dbReference>
<keyword evidence="2" id="KW-0488">Methylation</keyword>
<sequence length="515" mass="55768">MFKNLNIGTRLTIAFGAIVVLMSVVCGLLYLSFDRVTAVSKLNVHSYKVVDNLRSVTENLINMETGIRGFALTGNQDVLQPFTQGDERFKSKVDEIAGLTRDNPSQQQKLTTLSRLEEEWKRSFALPLIQRRESVSRGGEEMDAFISSLERNTGKEQMDAMRGVIQQALSDEYRIMAERQTRLAEERFRTRMMIILGMIAAVVTALLTGILLSRSILRPLKQAVNTANTIAAGDLTSTIRITRMDETGTLLAALDNMQTQLKTLVTEIKEAATSVDLAAGEIEQGNMELSSRTEEQAAALQQTAASMEQLTMTVRNNTEVAEHTATSARKTEALAREGESAVGEMSETMQNISANALKIKEITSVIEGIAFQTNILALNAAVEAARAGEHGRGFAVVATEVRNLAQRSATASKEIGALIEHAVEDVDNGVSVASRTAETILRAASNVATLAETMDSLSMASVEQMQGIMQISAAVTQMDGVTQGNAALVEQSAAASQALTEQSRALKQMTENFAI</sequence>
<dbReference type="Pfam" id="PF05227">
    <property type="entry name" value="CHASE3"/>
    <property type="match status" value="1"/>
</dbReference>
<dbReference type="InterPro" id="IPR004090">
    <property type="entry name" value="Chemotax_Me-accpt_rcpt"/>
</dbReference>
<comment type="caution">
    <text evidence="11">The sequence shown here is derived from an EMBL/GenBank/DDBJ whole genome shotgun (WGS) entry which is preliminary data.</text>
</comment>
<dbReference type="FunFam" id="1.10.287.950:FF:000001">
    <property type="entry name" value="Methyl-accepting chemotaxis sensory transducer"/>
    <property type="match status" value="1"/>
</dbReference>
<dbReference type="PROSITE" id="PS50111">
    <property type="entry name" value="CHEMOTAXIS_TRANSDUC_2"/>
    <property type="match status" value="1"/>
</dbReference>
<dbReference type="Pfam" id="PF00672">
    <property type="entry name" value="HAMP"/>
    <property type="match status" value="1"/>
</dbReference>
<keyword evidence="3" id="KW-0145">Chemotaxis</keyword>
<protein>
    <submittedName>
        <fullName evidence="11">Chemotaxis protein</fullName>
    </submittedName>
</protein>
<feature type="transmembrane region" description="Helical" evidence="8">
    <location>
        <begin position="12"/>
        <end position="33"/>
    </location>
</feature>
<dbReference type="InterPro" id="IPR003660">
    <property type="entry name" value="HAMP_dom"/>
</dbReference>
<dbReference type="GO" id="GO:0004888">
    <property type="term" value="F:transmembrane signaling receptor activity"/>
    <property type="evidence" value="ECO:0007669"/>
    <property type="project" value="InterPro"/>
</dbReference>
<evidence type="ECO:0000256" key="7">
    <source>
        <dbReference type="SAM" id="Coils"/>
    </source>
</evidence>
<dbReference type="AlphaFoldDB" id="A0A822WQ37"/>
<evidence type="ECO:0000256" key="1">
    <source>
        <dbReference type="ARBA" id="ARBA00004429"/>
    </source>
</evidence>